<dbReference type="AlphaFoldDB" id="A0A210PQW3"/>
<feature type="region of interest" description="Disordered" evidence="1">
    <location>
        <begin position="323"/>
        <end position="410"/>
    </location>
</feature>
<proteinExistence type="predicted"/>
<dbReference type="SUPFAM" id="SSF47769">
    <property type="entry name" value="SAM/Pointed domain"/>
    <property type="match status" value="1"/>
</dbReference>
<dbReference type="STRING" id="6573.A0A210PQW3"/>
<dbReference type="InterPro" id="IPR001660">
    <property type="entry name" value="SAM"/>
</dbReference>
<organism evidence="3 4">
    <name type="scientific">Mizuhopecten yessoensis</name>
    <name type="common">Japanese scallop</name>
    <name type="synonym">Patinopecten yessoensis</name>
    <dbReference type="NCBI Taxonomy" id="6573"/>
    <lineage>
        <taxon>Eukaryota</taxon>
        <taxon>Metazoa</taxon>
        <taxon>Spiralia</taxon>
        <taxon>Lophotrochozoa</taxon>
        <taxon>Mollusca</taxon>
        <taxon>Bivalvia</taxon>
        <taxon>Autobranchia</taxon>
        <taxon>Pteriomorphia</taxon>
        <taxon>Pectinida</taxon>
        <taxon>Pectinoidea</taxon>
        <taxon>Pectinidae</taxon>
        <taxon>Mizuhopecten</taxon>
    </lineage>
</organism>
<dbReference type="OrthoDB" id="6158441at2759"/>
<evidence type="ECO:0000313" key="4">
    <source>
        <dbReference type="Proteomes" id="UP000242188"/>
    </source>
</evidence>
<evidence type="ECO:0000256" key="1">
    <source>
        <dbReference type="SAM" id="MobiDB-lite"/>
    </source>
</evidence>
<comment type="caution">
    <text evidence="3">The sequence shown here is derived from an EMBL/GenBank/DDBJ whole genome shotgun (WGS) entry which is preliminary data.</text>
</comment>
<reference evidence="3 4" key="1">
    <citation type="journal article" date="2017" name="Nat. Ecol. Evol.">
        <title>Scallop genome provides insights into evolution of bilaterian karyotype and development.</title>
        <authorList>
            <person name="Wang S."/>
            <person name="Zhang J."/>
            <person name="Jiao W."/>
            <person name="Li J."/>
            <person name="Xun X."/>
            <person name="Sun Y."/>
            <person name="Guo X."/>
            <person name="Huan P."/>
            <person name="Dong B."/>
            <person name="Zhang L."/>
            <person name="Hu X."/>
            <person name="Sun X."/>
            <person name="Wang J."/>
            <person name="Zhao C."/>
            <person name="Wang Y."/>
            <person name="Wang D."/>
            <person name="Huang X."/>
            <person name="Wang R."/>
            <person name="Lv J."/>
            <person name="Li Y."/>
            <person name="Zhang Z."/>
            <person name="Liu B."/>
            <person name="Lu W."/>
            <person name="Hui Y."/>
            <person name="Liang J."/>
            <person name="Zhou Z."/>
            <person name="Hou R."/>
            <person name="Li X."/>
            <person name="Liu Y."/>
            <person name="Li H."/>
            <person name="Ning X."/>
            <person name="Lin Y."/>
            <person name="Zhao L."/>
            <person name="Xing Q."/>
            <person name="Dou J."/>
            <person name="Li Y."/>
            <person name="Mao J."/>
            <person name="Guo H."/>
            <person name="Dou H."/>
            <person name="Li T."/>
            <person name="Mu C."/>
            <person name="Jiang W."/>
            <person name="Fu Q."/>
            <person name="Fu X."/>
            <person name="Miao Y."/>
            <person name="Liu J."/>
            <person name="Yu Q."/>
            <person name="Li R."/>
            <person name="Liao H."/>
            <person name="Li X."/>
            <person name="Kong Y."/>
            <person name="Jiang Z."/>
            <person name="Chourrout D."/>
            <person name="Li R."/>
            <person name="Bao Z."/>
        </authorList>
    </citation>
    <scope>NUCLEOTIDE SEQUENCE [LARGE SCALE GENOMIC DNA]</scope>
    <source>
        <strain evidence="3 4">PY_sf001</strain>
    </source>
</reference>
<dbReference type="InterPro" id="IPR013761">
    <property type="entry name" value="SAM/pointed_sf"/>
</dbReference>
<dbReference type="PANTHER" id="PTHR14454">
    <property type="entry name" value="GRB2-ASSOCIATED AND REGULATOR OF MAPK PROTEIN FAMILY MEMBER"/>
    <property type="match status" value="1"/>
</dbReference>
<protein>
    <recommendedName>
        <fullName evidence="2">SAM domain-containing protein</fullName>
    </recommendedName>
</protein>
<feature type="domain" description="SAM" evidence="2">
    <location>
        <begin position="468"/>
        <end position="513"/>
    </location>
</feature>
<dbReference type="PROSITE" id="PS50105">
    <property type="entry name" value="SAM_DOMAIN"/>
    <property type="match status" value="1"/>
</dbReference>
<evidence type="ECO:0000259" key="2">
    <source>
        <dbReference type="PROSITE" id="PS50105"/>
    </source>
</evidence>
<dbReference type="Proteomes" id="UP000242188">
    <property type="component" value="Unassembled WGS sequence"/>
</dbReference>
<accession>A0A210PQW3</accession>
<name>A0A210PQW3_MIZYE</name>
<dbReference type="EMBL" id="NEDP02005553">
    <property type="protein sequence ID" value="OWF38826.1"/>
    <property type="molecule type" value="Genomic_DNA"/>
</dbReference>
<dbReference type="InterPro" id="IPR052281">
    <property type="entry name" value="GAREM"/>
</dbReference>
<dbReference type="Pfam" id="PF07647">
    <property type="entry name" value="SAM_2"/>
    <property type="match status" value="1"/>
</dbReference>
<sequence>METKTNPVNVMEAYQFRCSLVEMSVKDFYLHYKDSLPKLIMITQGYCGEVVLDTFDREQILRIHTYSIQKRVIAKMCEGCHLPGVEGTQLSIPINYDAKFCVIKSGAKVGKEETLQDIVNKHNFPVDVQFGKSGGDTIKVGDTDKSTRQTGGQTFRISLLDTHEEYFLLGNAVYGTNLYGKVTVVPVYLPDLRLSLITGFAVQPQERFDAVCRQMQSQVVKNIKFENVKGNEDIAVYSGQATSQDIYSYASPVEYCHIDEGMEKGRKKSRRDDYTDLIPKAQDDNVYDIIPHDTKLEESVYNEPDPKTMVSKTAAKVLPKTKLKPVTISKPPAQIPAATQKKPAQIPAPIPKPPAQIPAPIPKPPAQIPAPPPKLPEQTHSPAQPPQEDRQDESTKGPPPPVPKRGGNSQYSVRKIVADLNDVKIQSKGDGNGHEERVPNLHVERQAAPEQIQARCSVTSDQIKVDKLSVDDLADWMVKLKLEKYTEDFKEKLIDGTILLELDNALLKEEFGMKGFEAIKLMKFAKEGHVPKTRET</sequence>
<gene>
    <name evidence="3" type="ORF">KP79_PYT23706</name>
</gene>
<dbReference type="Gene3D" id="1.10.150.50">
    <property type="entry name" value="Transcription Factor, Ets-1"/>
    <property type="match status" value="1"/>
</dbReference>
<feature type="compositionally biased region" description="Pro residues" evidence="1">
    <location>
        <begin position="346"/>
        <end position="375"/>
    </location>
</feature>
<dbReference type="PANTHER" id="PTHR14454:SF11">
    <property type="entry name" value="SERRANO, ISOFORM F"/>
    <property type="match status" value="1"/>
</dbReference>
<keyword evidence="4" id="KW-1185">Reference proteome</keyword>
<evidence type="ECO:0000313" key="3">
    <source>
        <dbReference type="EMBL" id="OWF38826.1"/>
    </source>
</evidence>